<dbReference type="Proteomes" id="UP000095280">
    <property type="component" value="Unplaced"/>
</dbReference>
<dbReference type="WBParaSite" id="maker-unitig_34773-snap-gene-0.1-mRNA-1">
    <property type="protein sequence ID" value="maker-unitig_34773-snap-gene-0.1-mRNA-1"/>
    <property type="gene ID" value="maker-unitig_34773-snap-gene-0.1"/>
</dbReference>
<sequence>GAVDCVLDCGENRDAEGRSRGVAAQLEKVRPKHLGQGRDKKPGGASGYPSVFLAAQWCNAPIMPLSLPAAMRSAAHNADDAKSPAGSAGLHRQSHFFSHAVAPPMASREEVGCNRGARWRNLWPPDGKLESRLTTKDLELYKKHFNFKGDSYERLCLNRDQFVQALSIILNKGTDEEEEGSVSWDQLAQHMLLQFYERDDKVKSTQLPQWRDIRMIPGTAQEGDVIQREGTISLMSTDLEVSRTVRTSSDACKTARQPVW</sequence>
<reference evidence="2" key="1">
    <citation type="submission" date="2016-11" db="UniProtKB">
        <authorList>
            <consortium name="WormBaseParasite"/>
        </authorList>
    </citation>
    <scope>IDENTIFICATION</scope>
</reference>
<protein>
    <submittedName>
        <fullName evidence="2">DGKD</fullName>
    </submittedName>
</protein>
<accession>A0A1I8FHA1</accession>
<evidence type="ECO:0000313" key="1">
    <source>
        <dbReference type="Proteomes" id="UP000095280"/>
    </source>
</evidence>
<name>A0A1I8FHA1_9PLAT</name>
<organism evidence="1 2">
    <name type="scientific">Macrostomum lignano</name>
    <dbReference type="NCBI Taxonomy" id="282301"/>
    <lineage>
        <taxon>Eukaryota</taxon>
        <taxon>Metazoa</taxon>
        <taxon>Spiralia</taxon>
        <taxon>Lophotrochozoa</taxon>
        <taxon>Platyhelminthes</taxon>
        <taxon>Rhabditophora</taxon>
        <taxon>Macrostomorpha</taxon>
        <taxon>Macrostomida</taxon>
        <taxon>Macrostomidae</taxon>
        <taxon>Macrostomum</taxon>
    </lineage>
</organism>
<evidence type="ECO:0000313" key="2">
    <source>
        <dbReference type="WBParaSite" id="maker-unitig_34773-snap-gene-0.1-mRNA-1"/>
    </source>
</evidence>
<proteinExistence type="predicted"/>
<keyword evidence="1" id="KW-1185">Reference proteome</keyword>
<dbReference type="AlphaFoldDB" id="A0A1I8FHA1"/>